<evidence type="ECO:0000256" key="19">
    <source>
        <dbReference type="ARBA" id="ARBA00075145"/>
    </source>
</evidence>
<dbReference type="PANTHER" id="PTHR10250:SF26">
    <property type="entry name" value="GLUTATHIONE S-TRANSFERASE 3, MITOCHONDRIAL"/>
    <property type="match status" value="1"/>
</dbReference>
<proteinExistence type="predicted"/>
<keyword evidence="3 21" id="KW-0812">Transmembrane</keyword>
<keyword evidence="11" id="KW-0456">Lyase</keyword>
<gene>
    <name evidence="22" type="ORF">LCOR_10879.1</name>
</gene>
<dbReference type="GO" id="GO:0004464">
    <property type="term" value="F:leukotriene-C4 synthase activity"/>
    <property type="evidence" value="ECO:0007669"/>
    <property type="project" value="UniProtKB-EC"/>
</dbReference>
<protein>
    <recommendedName>
        <fullName evidence="18">Glutathione S-transferase 3, mitochondrial</fullName>
        <ecNumber evidence="15">4.4.1.20</ecNumber>
    </recommendedName>
    <alternativeName>
        <fullName evidence="19">Glutathione peroxidase MGST3</fullName>
    </alternativeName>
    <alternativeName>
        <fullName evidence="20">LTC4 synthase MGST3</fullName>
    </alternativeName>
</protein>
<name>A0A068SFR8_9FUNG</name>
<dbReference type="GO" id="GO:0004602">
    <property type="term" value="F:glutathione peroxidase activity"/>
    <property type="evidence" value="ECO:0007669"/>
    <property type="project" value="TreeGrafter"/>
</dbReference>
<evidence type="ECO:0000256" key="9">
    <source>
        <dbReference type="ARBA" id="ARBA00023136"/>
    </source>
</evidence>
<dbReference type="OrthoDB" id="410651at2759"/>
<evidence type="ECO:0000256" key="1">
    <source>
        <dbReference type="ARBA" id="ARBA00004374"/>
    </source>
</evidence>
<comment type="pathway">
    <text evidence="13">Lipid metabolism; leukotriene C4 biosynthesis.</text>
</comment>
<dbReference type="GO" id="GO:0004364">
    <property type="term" value="F:glutathione transferase activity"/>
    <property type="evidence" value="ECO:0007669"/>
    <property type="project" value="TreeGrafter"/>
</dbReference>
<keyword evidence="7" id="KW-0443">Lipid metabolism</keyword>
<dbReference type="AlphaFoldDB" id="A0A068SFR8"/>
<keyword evidence="2" id="KW-0808">Transferase</keyword>
<evidence type="ECO:0000313" key="22">
    <source>
        <dbReference type="EMBL" id="CDH60086.1"/>
    </source>
</evidence>
<evidence type="ECO:0000256" key="2">
    <source>
        <dbReference type="ARBA" id="ARBA00022679"/>
    </source>
</evidence>
<comment type="catalytic activity">
    <reaction evidence="16">
        <text>leukotriene C4 = leukotriene A4 + glutathione</text>
        <dbReference type="Rhea" id="RHEA:17617"/>
        <dbReference type="ChEBI" id="CHEBI:57463"/>
        <dbReference type="ChEBI" id="CHEBI:57925"/>
        <dbReference type="ChEBI" id="CHEBI:57973"/>
        <dbReference type="EC" id="4.4.1.20"/>
    </reaction>
    <physiologicalReaction direction="right-to-left" evidence="16">
        <dbReference type="Rhea" id="RHEA:17619"/>
    </physiologicalReaction>
</comment>
<dbReference type="GO" id="GO:0006629">
    <property type="term" value="P:lipid metabolic process"/>
    <property type="evidence" value="ECO:0007669"/>
    <property type="project" value="UniProtKB-KW"/>
</dbReference>
<keyword evidence="23" id="KW-1185">Reference proteome</keyword>
<evidence type="ECO:0000256" key="16">
    <source>
        <dbReference type="ARBA" id="ARBA00049298"/>
    </source>
</evidence>
<dbReference type="FunFam" id="1.20.120.550:FF:000004">
    <property type="entry name" value="Microsomal glutathione S-transferase 3"/>
    <property type="match status" value="1"/>
</dbReference>
<dbReference type="EC" id="4.4.1.20" evidence="15"/>
<dbReference type="PANTHER" id="PTHR10250">
    <property type="entry name" value="MICROSOMAL GLUTATHIONE S-TRANSFERASE"/>
    <property type="match status" value="1"/>
</dbReference>
<evidence type="ECO:0000256" key="7">
    <source>
        <dbReference type="ARBA" id="ARBA00023098"/>
    </source>
</evidence>
<comment type="pathway">
    <text evidence="14">Lipid metabolism; arachidonate metabolism.</text>
</comment>
<evidence type="ECO:0000256" key="5">
    <source>
        <dbReference type="ARBA" id="ARBA00022989"/>
    </source>
</evidence>
<organism evidence="22 23">
    <name type="scientific">Lichtheimia corymbifera JMRC:FSU:9682</name>
    <dbReference type="NCBI Taxonomy" id="1263082"/>
    <lineage>
        <taxon>Eukaryota</taxon>
        <taxon>Fungi</taxon>
        <taxon>Fungi incertae sedis</taxon>
        <taxon>Mucoromycota</taxon>
        <taxon>Mucoromycotina</taxon>
        <taxon>Mucoromycetes</taxon>
        <taxon>Mucorales</taxon>
        <taxon>Lichtheimiaceae</taxon>
        <taxon>Lichtheimia</taxon>
    </lineage>
</organism>
<evidence type="ECO:0000256" key="17">
    <source>
        <dbReference type="ARBA" id="ARBA00051411"/>
    </source>
</evidence>
<keyword evidence="8" id="KW-0496">Mitochondrion</keyword>
<evidence type="ECO:0000313" key="23">
    <source>
        <dbReference type="Proteomes" id="UP000027586"/>
    </source>
</evidence>
<dbReference type="GO" id="GO:0005783">
    <property type="term" value="C:endoplasmic reticulum"/>
    <property type="evidence" value="ECO:0007669"/>
    <property type="project" value="TreeGrafter"/>
</dbReference>
<evidence type="ECO:0000256" key="18">
    <source>
        <dbReference type="ARBA" id="ARBA00069748"/>
    </source>
</evidence>
<feature type="transmembrane region" description="Helical" evidence="21">
    <location>
        <begin position="78"/>
        <end position="102"/>
    </location>
</feature>
<dbReference type="VEuPathDB" id="FungiDB:LCOR_10879.1"/>
<evidence type="ECO:0000256" key="11">
    <source>
        <dbReference type="ARBA" id="ARBA00023239"/>
    </source>
</evidence>
<accession>A0A068SFR8</accession>
<keyword evidence="10" id="KW-0564">Palmitate</keyword>
<evidence type="ECO:0000256" key="15">
    <source>
        <dbReference type="ARBA" id="ARBA00039056"/>
    </source>
</evidence>
<evidence type="ECO:0000256" key="8">
    <source>
        <dbReference type="ARBA" id="ARBA00023128"/>
    </source>
</evidence>
<evidence type="ECO:0000256" key="4">
    <source>
        <dbReference type="ARBA" id="ARBA00022787"/>
    </source>
</evidence>
<dbReference type="InterPro" id="IPR001129">
    <property type="entry name" value="Membr-assoc_MAPEG"/>
</dbReference>
<reference evidence="22" key="1">
    <citation type="submission" date="2013-08" db="EMBL/GenBank/DDBJ databases">
        <title>Gene expansion shapes genome architecture in the human pathogen Lichtheimia corymbifera: an evolutionary genomics analysis in the ancient terrestrial Mucorales (Mucoromycotina).</title>
        <authorList>
            <person name="Schwartze V.U."/>
            <person name="Winter S."/>
            <person name="Shelest E."/>
            <person name="Marcet-Houben M."/>
            <person name="Horn F."/>
            <person name="Wehner S."/>
            <person name="Hoffmann K."/>
            <person name="Riege K."/>
            <person name="Sammeth M."/>
            <person name="Nowrousian M."/>
            <person name="Valiante V."/>
            <person name="Linde J."/>
            <person name="Jacobsen I.D."/>
            <person name="Marz M."/>
            <person name="Brakhage A.A."/>
            <person name="Gabaldon T."/>
            <person name="Bocker S."/>
            <person name="Voigt K."/>
        </authorList>
    </citation>
    <scope>NUCLEOTIDE SEQUENCE [LARGE SCALE GENOMIC DNA]</scope>
    <source>
        <strain evidence="22">FSU 9682</strain>
    </source>
</reference>
<keyword evidence="9 21" id="KW-0472">Membrane</keyword>
<evidence type="ECO:0000256" key="6">
    <source>
        <dbReference type="ARBA" id="ARBA00023002"/>
    </source>
</evidence>
<dbReference type="Pfam" id="PF01124">
    <property type="entry name" value="MAPEG"/>
    <property type="match status" value="1"/>
</dbReference>
<keyword evidence="12" id="KW-0449">Lipoprotein</keyword>
<dbReference type="SUPFAM" id="SSF161084">
    <property type="entry name" value="MAPEG domain-like"/>
    <property type="match status" value="1"/>
</dbReference>
<dbReference type="InterPro" id="IPR023352">
    <property type="entry name" value="MAPEG-like_dom_sf"/>
</dbReference>
<comment type="caution">
    <text evidence="22">The sequence shown here is derived from an EMBL/GenBank/DDBJ whole genome shotgun (WGS) entry which is preliminary data.</text>
</comment>
<evidence type="ECO:0000256" key="14">
    <source>
        <dbReference type="ARBA" id="ARBA00037916"/>
    </source>
</evidence>
<evidence type="ECO:0000256" key="10">
    <source>
        <dbReference type="ARBA" id="ARBA00023139"/>
    </source>
</evidence>
<evidence type="ECO:0000256" key="20">
    <source>
        <dbReference type="ARBA" id="ARBA00076908"/>
    </source>
</evidence>
<keyword evidence="4" id="KW-1000">Mitochondrion outer membrane</keyword>
<feature type="transmembrane region" description="Helical" evidence="21">
    <location>
        <begin position="12"/>
        <end position="31"/>
    </location>
</feature>
<comment type="catalytic activity">
    <reaction evidence="17">
        <text>15-deoxy-Delta(12,14)-prostaglandin J2 + glutathione = 15-deoxy-Delta(12,14)-prostaglandin J2-S-(R)-glutathione</text>
        <dbReference type="Rhea" id="RHEA:75963"/>
        <dbReference type="ChEBI" id="CHEBI:57925"/>
        <dbReference type="ChEBI" id="CHEBI:85236"/>
        <dbReference type="ChEBI" id="CHEBI:194498"/>
    </reaction>
    <physiologicalReaction direction="left-to-right" evidence="17">
        <dbReference type="Rhea" id="RHEA:75964"/>
    </physiologicalReaction>
</comment>
<comment type="subcellular location">
    <subcellularLocation>
        <location evidence="1">Mitochondrion outer membrane</location>
        <topology evidence="1">Multi-pass membrane protein</topology>
    </subcellularLocation>
</comment>
<dbReference type="GO" id="GO:0005741">
    <property type="term" value="C:mitochondrial outer membrane"/>
    <property type="evidence" value="ECO:0007669"/>
    <property type="project" value="UniProtKB-SubCell"/>
</dbReference>
<dbReference type="GO" id="GO:0005635">
    <property type="term" value="C:nuclear envelope"/>
    <property type="evidence" value="ECO:0007669"/>
    <property type="project" value="TreeGrafter"/>
</dbReference>
<dbReference type="STRING" id="1263082.A0A068SFR8"/>
<dbReference type="InterPro" id="IPR050997">
    <property type="entry name" value="MAPEG"/>
</dbReference>
<dbReference type="Gene3D" id="1.20.120.550">
    <property type="entry name" value="Membrane associated eicosanoid/glutathione metabolism-like domain"/>
    <property type="match status" value="1"/>
</dbReference>
<evidence type="ECO:0000256" key="13">
    <source>
        <dbReference type="ARBA" id="ARBA00037884"/>
    </source>
</evidence>
<keyword evidence="5 21" id="KW-1133">Transmembrane helix</keyword>
<evidence type="ECO:0000256" key="12">
    <source>
        <dbReference type="ARBA" id="ARBA00023288"/>
    </source>
</evidence>
<sequence length="149" mass="16408">MVILTLSQEHGFVLSVLVLSLFQLLAMSLRVGKARKVAGVPYPYVYAEKNEAENEFDKHVFNCVQRVHQNTLEMYPSFAVLLLLGGITHPLINAGAGFYYLVTREVYARGYSTGEPGKRALGVRTAALGEIIMLGTTVHTIYQVFAGSL</sequence>
<evidence type="ECO:0000256" key="3">
    <source>
        <dbReference type="ARBA" id="ARBA00022692"/>
    </source>
</evidence>
<dbReference type="EMBL" id="CBTN010000083">
    <property type="protein sequence ID" value="CDH60086.1"/>
    <property type="molecule type" value="Genomic_DNA"/>
</dbReference>
<dbReference type="Proteomes" id="UP000027586">
    <property type="component" value="Unassembled WGS sequence"/>
</dbReference>
<evidence type="ECO:0000256" key="21">
    <source>
        <dbReference type="SAM" id="Phobius"/>
    </source>
</evidence>
<keyword evidence="6" id="KW-0560">Oxidoreductase</keyword>